<evidence type="ECO:0000313" key="1">
    <source>
        <dbReference type="EMBL" id="CAF1071919.1"/>
    </source>
</evidence>
<name>A0A814M2U6_9BILA</name>
<dbReference type="AlphaFoldDB" id="A0A814M2U6"/>
<comment type="caution">
    <text evidence="1">The sequence shown here is derived from an EMBL/GenBank/DDBJ whole genome shotgun (WGS) entry which is preliminary data.</text>
</comment>
<gene>
    <name evidence="1" type="ORF">OXX778_LOCUS19770</name>
</gene>
<sequence length="212" mass="24106">MDYKSMISEQSRKKTELEKLQAIERLEFITKQRRELFVFDSKQAKDKQALIVELENERRTFTEKKFTKSHIAPTSSSKKANLPMALPPIPKHRQASTEYIAKKPIPPPVPRVQDPLKSIENNISQQKKRTLVESAQSRINKKIKSGNSSLIQTRLFSTDDQSCETPLTSSTPKECSFDIEEIEPFGETSNTIPCAQIPTQTNFVAVKSGLIR</sequence>
<reference evidence="1" key="1">
    <citation type="submission" date="2021-02" db="EMBL/GenBank/DDBJ databases">
        <authorList>
            <person name="Nowell W R."/>
        </authorList>
    </citation>
    <scope>NUCLEOTIDE SEQUENCE</scope>
    <source>
        <strain evidence="1">Ploen Becks lab</strain>
    </source>
</reference>
<dbReference type="EMBL" id="CAJNOC010006184">
    <property type="protein sequence ID" value="CAF1071919.1"/>
    <property type="molecule type" value="Genomic_DNA"/>
</dbReference>
<protein>
    <submittedName>
        <fullName evidence="1">Uncharacterized protein</fullName>
    </submittedName>
</protein>
<dbReference type="Proteomes" id="UP000663879">
    <property type="component" value="Unassembled WGS sequence"/>
</dbReference>
<proteinExistence type="predicted"/>
<organism evidence="1 2">
    <name type="scientific">Brachionus calyciflorus</name>
    <dbReference type="NCBI Taxonomy" id="104777"/>
    <lineage>
        <taxon>Eukaryota</taxon>
        <taxon>Metazoa</taxon>
        <taxon>Spiralia</taxon>
        <taxon>Gnathifera</taxon>
        <taxon>Rotifera</taxon>
        <taxon>Eurotatoria</taxon>
        <taxon>Monogononta</taxon>
        <taxon>Pseudotrocha</taxon>
        <taxon>Ploima</taxon>
        <taxon>Brachionidae</taxon>
        <taxon>Brachionus</taxon>
    </lineage>
</organism>
<keyword evidence="2" id="KW-1185">Reference proteome</keyword>
<accession>A0A814M2U6</accession>
<evidence type="ECO:0000313" key="2">
    <source>
        <dbReference type="Proteomes" id="UP000663879"/>
    </source>
</evidence>